<feature type="transmembrane region" description="Helical" evidence="6">
    <location>
        <begin position="232"/>
        <end position="254"/>
    </location>
</feature>
<dbReference type="InterPro" id="IPR036259">
    <property type="entry name" value="MFS_trans_sf"/>
</dbReference>
<feature type="transmembrane region" description="Helical" evidence="6">
    <location>
        <begin position="324"/>
        <end position="348"/>
    </location>
</feature>
<feature type="transmembrane region" description="Helical" evidence="6">
    <location>
        <begin position="54"/>
        <end position="74"/>
    </location>
</feature>
<dbReference type="Gene3D" id="1.20.1250.20">
    <property type="entry name" value="MFS general substrate transporter like domains"/>
    <property type="match status" value="1"/>
</dbReference>
<feature type="domain" description="Major facilitator superfamily (MFS) profile" evidence="7">
    <location>
        <begin position="21"/>
        <end position="415"/>
    </location>
</feature>
<name>A0A238YUP3_9RHOB</name>
<dbReference type="AlphaFoldDB" id="A0A238YUP3"/>
<evidence type="ECO:0000313" key="9">
    <source>
        <dbReference type="Proteomes" id="UP000198417"/>
    </source>
</evidence>
<evidence type="ECO:0000256" key="3">
    <source>
        <dbReference type="ARBA" id="ARBA00022692"/>
    </source>
</evidence>
<keyword evidence="4 6" id="KW-1133">Transmembrane helix</keyword>
<reference evidence="8 9" key="1">
    <citation type="submission" date="2017-06" db="EMBL/GenBank/DDBJ databases">
        <authorList>
            <person name="Kim H.J."/>
            <person name="Triplett B.A."/>
        </authorList>
    </citation>
    <scope>NUCLEOTIDE SEQUENCE [LARGE SCALE GENOMIC DNA]</scope>
    <source>
        <strain evidence="8 9">DSM 29052</strain>
    </source>
</reference>
<dbReference type="CDD" id="cd06173">
    <property type="entry name" value="MFS_MefA_like"/>
    <property type="match status" value="1"/>
</dbReference>
<dbReference type="InterPro" id="IPR011701">
    <property type="entry name" value="MFS"/>
</dbReference>
<keyword evidence="3 6" id="KW-0812">Transmembrane</keyword>
<organism evidence="8 9">
    <name type="scientific">Puniceibacterium sediminis</name>
    <dbReference type="NCBI Taxonomy" id="1608407"/>
    <lineage>
        <taxon>Bacteria</taxon>
        <taxon>Pseudomonadati</taxon>
        <taxon>Pseudomonadota</taxon>
        <taxon>Alphaproteobacteria</taxon>
        <taxon>Rhodobacterales</taxon>
        <taxon>Paracoccaceae</taxon>
        <taxon>Puniceibacterium</taxon>
    </lineage>
</organism>
<dbReference type="PANTHER" id="PTHR23513">
    <property type="entry name" value="INTEGRAL MEMBRANE EFFLUX PROTEIN-RELATED"/>
    <property type="match status" value="1"/>
</dbReference>
<sequence length="417" mass="45396">MKPMTYAPTDDAYLTLLQRRSYAAFFTSQCITNLCDGLLAVTIIYFAIEMNASALQLGAVTFGVTLSRGFLGPIGGVMGDRMDKRWFLIVVELLRALLMLGLFLFYTSGALNIYSLTAFGILVSTCFAISVPAAKSMIPKLLKEEQLQAGNALVQTITWPAFFLGSGLLAGFLHFDMKGGIFLATAAAFVVSTALLLLLPEINTDSDAPSAKTSLREDLSQGYKELSSDRVLLIRVWSYAAFTFFWRGALQIVLPLLVLRELESPAWLFGALMFVNGAGEFVGNLVVGRLQLRRPLVFSFLCEPVLGFGLMLLALALFVPYPMVPLFTGALLIGLGAATIDIPLLTVIQRHVSQRNIGKVISYWFTIGSFGGAMGNLALGAYFEFLDVRLGTTILSIGVVLLGLAMLNWAYRATRQA</sequence>
<dbReference type="Pfam" id="PF07690">
    <property type="entry name" value="MFS_1"/>
    <property type="match status" value="1"/>
</dbReference>
<feature type="transmembrane region" description="Helical" evidence="6">
    <location>
        <begin position="181"/>
        <end position="199"/>
    </location>
</feature>
<accession>A0A238YUP3</accession>
<dbReference type="SUPFAM" id="SSF103473">
    <property type="entry name" value="MFS general substrate transporter"/>
    <property type="match status" value="1"/>
</dbReference>
<feature type="transmembrane region" description="Helical" evidence="6">
    <location>
        <begin position="86"/>
        <end position="107"/>
    </location>
</feature>
<dbReference type="GO" id="GO:0005886">
    <property type="term" value="C:plasma membrane"/>
    <property type="evidence" value="ECO:0007669"/>
    <property type="project" value="UniProtKB-SubCell"/>
</dbReference>
<feature type="transmembrane region" description="Helical" evidence="6">
    <location>
        <begin position="389"/>
        <end position="411"/>
    </location>
</feature>
<evidence type="ECO:0000256" key="1">
    <source>
        <dbReference type="ARBA" id="ARBA00004651"/>
    </source>
</evidence>
<dbReference type="GO" id="GO:0022857">
    <property type="term" value="F:transmembrane transporter activity"/>
    <property type="evidence" value="ECO:0007669"/>
    <property type="project" value="InterPro"/>
</dbReference>
<feature type="transmembrane region" description="Helical" evidence="6">
    <location>
        <begin position="296"/>
        <end position="318"/>
    </location>
</feature>
<keyword evidence="5 6" id="KW-0472">Membrane</keyword>
<dbReference type="Proteomes" id="UP000198417">
    <property type="component" value="Unassembled WGS sequence"/>
</dbReference>
<protein>
    <submittedName>
        <fullName evidence="8">Nitrate/nitrite transporter NarK</fullName>
    </submittedName>
</protein>
<feature type="transmembrane region" description="Helical" evidence="6">
    <location>
        <begin position="152"/>
        <end position="175"/>
    </location>
</feature>
<evidence type="ECO:0000256" key="4">
    <source>
        <dbReference type="ARBA" id="ARBA00022989"/>
    </source>
</evidence>
<gene>
    <name evidence="8" type="ORF">SAMN06265370_12011</name>
</gene>
<evidence type="ECO:0000259" key="7">
    <source>
        <dbReference type="PROSITE" id="PS50850"/>
    </source>
</evidence>
<dbReference type="InterPro" id="IPR020846">
    <property type="entry name" value="MFS_dom"/>
</dbReference>
<feature type="transmembrane region" description="Helical" evidence="6">
    <location>
        <begin position="113"/>
        <end position="131"/>
    </location>
</feature>
<feature type="transmembrane region" description="Helical" evidence="6">
    <location>
        <begin position="21"/>
        <end position="48"/>
    </location>
</feature>
<keyword evidence="2" id="KW-1003">Cell membrane</keyword>
<proteinExistence type="predicted"/>
<feature type="transmembrane region" description="Helical" evidence="6">
    <location>
        <begin position="360"/>
        <end position="383"/>
    </location>
</feature>
<comment type="subcellular location">
    <subcellularLocation>
        <location evidence="1">Cell membrane</location>
        <topology evidence="1">Multi-pass membrane protein</topology>
    </subcellularLocation>
</comment>
<keyword evidence="9" id="KW-1185">Reference proteome</keyword>
<evidence type="ECO:0000256" key="2">
    <source>
        <dbReference type="ARBA" id="ARBA00022475"/>
    </source>
</evidence>
<feature type="transmembrane region" description="Helical" evidence="6">
    <location>
        <begin position="266"/>
        <end position="287"/>
    </location>
</feature>
<evidence type="ECO:0000256" key="5">
    <source>
        <dbReference type="ARBA" id="ARBA00023136"/>
    </source>
</evidence>
<evidence type="ECO:0000256" key="6">
    <source>
        <dbReference type="SAM" id="Phobius"/>
    </source>
</evidence>
<dbReference type="PANTHER" id="PTHR23513:SF6">
    <property type="entry name" value="MAJOR FACILITATOR SUPERFAMILY ASSOCIATED DOMAIN-CONTAINING PROTEIN"/>
    <property type="match status" value="1"/>
</dbReference>
<dbReference type="EMBL" id="FZNN01000020">
    <property type="protein sequence ID" value="SNR74431.1"/>
    <property type="molecule type" value="Genomic_DNA"/>
</dbReference>
<dbReference type="PROSITE" id="PS50850">
    <property type="entry name" value="MFS"/>
    <property type="match status" value="1"/>
</dbReference>
<evidence type="ECO:0000313" key="8">
    <source>
        <dbReference type="EMBL" id="SNR74431.1"/>
    </source>
</evidence>